<feature type="compositionally biased region" description="Low complexity" evidence="1">
    <location>
        <begin position="99"/>
        <end position="109"/>
    </location>
</feature>
<evidence type="ECO:0000313" key="4">
    <source>
        <dbReference type="Proteomes" id="UP000317178"/>
    </source>
</evidence>
<evidence type="ECO:0000313" key="3">
    <source>
        <dbReference type="EMBL" id="QDU79317.1"/>
    </source>
</evidence>
<keyword evidence="2" id="KW-0732">Signal</keyword>
<accession>A0A518CJD5</accession>
<feature type="region of interest" description="Disordered" evidence="1">
    <location>
        <begin position="87"/>
        <end position="131"/>
    </location>
</feature>
<dbReference type="KEGG" id="plon:Pla110_10250"/>
<feature type="chain" id="PRO_5021934507" evidence="2">
    <location>
        <begin position="24"/>
        <end position="131"/>
    </location>
</feature>
<feature type="compositionally biased region" description="Polar residues" evidence="1">
    <location>
        <begin position="115"/>
        <end position="131"/>
    </location>
</feature>
<dbReference type="Proteomes" id="UP000317178">
    <property type="component" value="Chromosome"/>
</dbReference>
<evidence type="ECO:0000256" key="2">
    <source>
        <dbReference type="SAM" id="SignalP"/>
    </source>
</evidence>
<dbReference type="AlphaFoldDB" id="A0A518CJD5"/>
<keyword evidence="4" id="KW-1185">Reference proteome</keyword>
<gene>
    <name evidence="3" type="ORF">Pla110_10250</name>
</gene>
<evidence type="ECO:0000256" key="1">
    <source>
        <dbReference type="SAM" id="MobiDB-lite"/>
    </source>
</evidence>
<dbReference type="RefSeq" id="WP_144993825.1">
    <property type="nucleotide sequence ID" value="NZ_CP036281.1"/>
</dbReference>
<reference evidence="3 4" key="1">
    <citation type="submission" date="2019-02" db="EMBL/GenBank/DDBJ databases">
        <title>Deep-cultivation of Planctomycetes and their phenomic and genomic characterization uncovers novel biology.</title>
        <authorList>
            <person name="Wiegand S."/>
            <person name="Jogler M."/>
            <person name="Boedeker C."/>
            <person name="Pinto D."/>
            <person name="Vollmers J."/>
            <person name="Rivas-Marin E."/>
            <person name="Kohn T."/>
            <person name="Peeters S.H."/>
            <person name="Heuer A."/>
            <person name="Rast P."/>
            <person name="Oberbeckmann S."/>
            <person name="Bunk B."/>
            <person name="Jeske O."/>
            <person name="Meyerdierks A."/>
            <person name="Storesund J.E."/>
            <person name="Kallscheuer N."/>
            <person name="Luecker S."/>
            <person name="Lage O.M."/>
            <person name="Pohl T."/>
            <person name="Merkel B.J."/>
            <person name="Hornburger P."/>
            <person name="Mueller R.-W."/>
            <person name="Bruemmer F."/>
            <person name="Labrenz M."/>
            <person name="Spormann A.M."/>
            <person name="Op den Camp H."/>
            <person name="Overmann J."/>
            <person name="Amann R."/>
            <person name="Jetten M.S.M."/>
            <person name="Mascher T."/>
            <person name="Medema M.H."/>
            <person name="Devos D.P."/>
            <person name="Kaster A.-K."/>
            <person name="Ovreas L."/>
            <person name="Rohde M."/>
            <person name="Galperin M.Y."/>
            <person name="Jogler C."/>
        </authorList>
    </citation>
    <scope>NUCLEOTIDE SEQUENCE [LARGE SCALE GENOMIC DNA]</scope>
    <source>
        <strain evidence="3 4">Pla110</strain>
    </source>
</reference>
<organism evidence="3 4">
    <name type="scientific">Polystyrenella longa</name>
    <dbReference type="NCBI Taxonomy" id="2528007"/>
    <lineage>
        <taxon>Bacteria</taxon>
        <taxon>Pseudomonadati</taxon>
        <taxon>Planctomycetota</taxon>
        <taxon>Planctomycetia</taxon>
        <taxon>Planctomycetales</taxon>
        <taxon>Planctomycetaceae</taxon>
        <taxon>Polystyrenella</taxon>
    </lineage>
</organism>
<proteinExistence type="predicted"/>
<dbReference type="EMBL" id="CP036281">
    <property type="protein sequence ID" value="QDU79317.1"/>
    <property type="molecule type" value="Genomic_DNA"/>
</dbReference>
<dbReference type="PROSITE" id="PS51257">
    <property type="entry name" value="PROKAR_LIPOPROTEIN"/>
    <property type="match status" value="1"/>
</dbReference>
<feature type="signal peptide" evidence="2">
    <location>
        <begin position="1"/>
        <end position="23"/>
    </location>
</feature>
<protein>
    <submittedName>
        <fullName evidence="3">Uncharacterized protein</fullName>
    </submittedName>
</protein>
<sequence length="131" mass="14146" precursor="true">MLNRRLLCCGVFGLLLLAGCAEGPGDWVGDRVQVIYESGVPVPGKLQGYLLQYDAAGLIIEYDDEQIFIPHTGIKSISNLTQSRLIHESGSTETREGGSTESWESGSVEVWPTNDWESGSSEAGSSTVFGY</sequence>
<name>A0A518CJD5_9PLAN</name>